<keyword evidence="9 11" id="KW-0472">Membrane</keyword>
<name>A0A9Q0RLQ1_BLOTA</name>
<dbReference type="InterPro" id="IPR006029">
    <property type="entry name" value="Neurotrans-gated_channel_TM"/>
</dbReference>
<dbReference type="GO" id="GO:0099095">
    <property type="term" value="F:ligand-gated monoatomic anion channel activity"/>
    <property type="evidence" value="ECO:0007669"/>
    <property type="project" value="UniProtKB-ARBA"/>
</dbReference>
<comment type="caution">
    <text evidence="11">Lacks conserved residue(s) required for the propagation of feature annotation.</text>
</comment>
<evidence type="ECO:0000259" key="13">
    <source>
        <dbReference type="Pfam" id="PF02932"/>
    </source>
</evidence>
<dbReference type="Proteomes" id="UP001142055">
    <property type="component" value="Chromosome 2"/>
</dbReference>
<dbReference type="Pfam" id="PF02931">
    <property type="entry name" value="Neur_chan_LBD"/>
    <property type="match status" value="1"/>
</dbReference>
<dbReference type="EMBL" id="JAPWDV010000002">
    <property type="protein sequence ID" value="KAJ6220568.1"/>
    <property type="molecule type" value="Genomic_DNA"/>
</dbReference>
<accession>A0A9Q0RLQ1</accession>
<feature type="transmembrane region" description="Helical" evidence="11">
    <location>
        <begin position="167"/>
        <end position="191"/>
    </location>
</feature>
<sequence>MDFKVDFYMRHIWIDNRLAFPIKYNISRINFGEEFTKNIWLPDSSFNNGKDVSVQKIMTEASTTHLHVYSTGELYHSTRISLLAQCRMDLTFFPLDQQKCSIEICSYSFTDLDVIYHWADGIAVEISPTIFLPTFELIGYSTLKFNDVYVSGNYTRLQVDFYLSRSVGYYISQIYVPAFMIVTISWVPFWLDRDDNHARVALGVTTVLTMTTLITNTNLDFPKISHLKAIDIYLFISFIMVFLSLLEYATVGYYETRQEIKRRKQELDSNTKSKQKFRTIK</sequence>
<evidence type="ECO:0000313" key="15">
    <source>
        <dbReference type="Proteomes" id="UP001142055"/>
    </source>
</evidence>
<dbReference type="InterPro" id="IPR038050">
    <property type="entry name" value="Neuro_actylchol_rec"/>
</dbReference>
<keyword evidence="7 11" id="KW-1133">Transmembrane helix</keyword>
<comment type="similarity">
    <text evidence="11">Belongs to the ligand-gated ion channel (TC 1.A.9) family.</text>
</comment>
<dbReference type="Gene3D" id="1.20.58.390">
    <property type="entry name" value="Neurotransmitter-gated ion-channel transmembrane domain"/>
    <property type="match status" value="1"/>
</dbReference>
<evidence type="ECO:0000313" key="14">
    <source>
        <dbReference type="EMBL" id="KAJ6220568.1"/>
    </source>
</evidence>
<dbReference type="OMA" id="INEPQME"/>
<keyword evidence="3 11" id="KW-0813">Transport</keyword>
<comment type="subcellular location">
    <subcellularLocation>
        <location evidence="2">Cell membrane</location>
    </subcellularLocation>
    <subcellularLocation>
        <location evidence="1">Membrane</location>
        <topology evidence="1">Multi-pass membrane protein</topology>
    </subcellularLocation>
</comment>
<proteinExistence type="inferred from homology"/>
<evidence type="ECO:0000256" key="3">
    <source>
        <dbReference type="ARBA" id="ARBA00022448"/>
    </source>
</evidence>
<keyword evidence="4" id="KW-1003">Cell membrane</keyword>
<evidence type="ECO:0000256" key="1">
    <source>
        <dbReference type="ARBA" id="ARBA00004141"/>
    </source>
</evidence>
<dbReference type="InterPro" id="IPR006202">
    <property type="entry name" value="Neur_chan_lig-bd"/>
</dbReference>
<dbReference type="GO" id="GO:0005254">
    <property type="term" value="F:chloride channel activity"/>
    <property type="evidence" value="ECO:0007669"/>
    <property type="project" value="UniProtKB-ARBA"/>
</dbReference>
<evidence type="ECO:0000256" key="2">
    <source>
        <dbReference type="ARBA" id="ARBA00004236"/>
    </source>
</evidence>
<reference evidence="14" key="1">
    <citation type="submission" date="2022-12" db="EMBL/GenBank/DDBJ databases">
        <title>Genome assemblies of Blomia tropicalis.</title>
        <authorList>
            <person name="Cui Y."/>
        </authorList>
    </citation>
    <scope>NUCLEOTIDE SEQUENCE</scope>
    <source>
        <tissue evidence="14">Adult mites</tissue>
    </source>
</reference>
<evidence type="ECO:0000256" key="6">
    <source>
        <dbReference type="ARBA" id="ARBA00022729"/>
    </source>
</evidence>
<evidence type="ECO:0000256" key="9">
    <source>
        <dbReference type="ARBA" id="ARBA00023136"/>
    </source>
</evidence>
<dbReference type="InterPro" id="IPR036734">
    <property type="entry name" value="Neur_chan_lig-bd_sf"/>
</dbReference>
<evidence type="ECO:0000256" key="8">
    <source>
        <dbReference type="ARBA" id="ARBA00023065"/>
    </source>
</evidence>
<keyword evidence="10 11" id="KW-0407">Ion channel</keyword>
<dbReference type="SUPFAM" id="SSF63712">
    <property type="entry name" value="Nicotinic receptor ligand binding domain-like"/>
    <property type="match status" value="1"/>
</dbReference>
<dbReference type="PANTHER" id="PTHR18945">
    <property type="entry name" value="NEUROTRANSMITTER GATED ION CHANNEL"/>
    <property type="match status" value="1"/>
</dbReference>
<gene>
    <name evidence="14" type="ORF">RDWZM_006380</name>
</gene>
<dbReference type="AlphaFoldDB" id="A0A9Q0RLQ1"/>
<evidence type="ECO:0000256" key="11">
    <source>
        <dbReference type="RuleBase" id="RU000687"/>
    </source>
</evidence>
<dbReference type="CDD" id="cd19049">
    <property type="entry name" value="LGIC_TM_anion"/>
    <property type="match status" value="1"/>
</dbReference>
<evidence type="ECO:0000256" key="5">
    <source>
        <dbReference type="ARBA" id="ARBA00022692"/>
    </source>
</evidence>
<keyword evidence="6" id="KW-0732">Signal</keyword>
<evidence type="ECO:0000256" key="10">
    <source>
        <dbReference type="ARBA" id="ARBA00023303"/>
    </source>
</evidence>
<protein>
    <submittedName>
        <fullName evidence="14">Uncharacterized protein</fullName>
    </submittedName>
</protein>
<feature type="domain" description="Neurotransmitter-gated ion-channel ligand-binding" evidence="12">
    <location>
        <begin position="1"/>
        <end position="165"/>
    </location>
</feature>
<dbReference type="InterPro" id="IPR006201">
    <property type="entry name" value="Neur_channel"/>
</dbReference>
<dbReference type="InterPro" id="IPR006028">
    <property type="entry name" value="GABAA/Glycine_rcpt"/>
</dbReference>
<dbReference type="SUPFAM" id="SSF90112">
    <property type="entry name" value="Neurotransmitter-gated ion-channel transmembrane pore"/>
    <property type="match status" value="1"/>
</dbReference>
<comment type="caution">
    <text evidence="14">The sequence shown here is derived from an EMBL/GenBank/DDBJ whole genome shotgun (WGS) entry which is preliminary data.</text>
</comment>
<keyword evidence="15" id="KW-1185">Reference proteome</keyword>
<feature type="transmembrane region" description="Helical" evidence="11">
    <location>
        <begin position="232"/>
        <end position="254"/>
    </location>
</feature>
<keyword evidence="8 11" id="KW-0406">Ion transport</keyword>
<dbReference type="Pfam" id="PF02932">
    <property type="entry name" value="Neur_chan_memb"/>
    <property type="match status" value="1"/>
</dbReference>
<dbReference type="PRINTS" id="PR00253">
    <property type="entry name" value="GABAARECEPTR"/>
</dbReference>
<evidence type="ECO:0000259" key="12">
    <source>
        <dbReference type="Pfam" id="PF02931"/>
    </source>
</evidence>
<keyword evidence="5 11" id="KW-0812">Transmembrane</keyword>
<dbReference type="GO" id="GO:0004888">
    <property type="term" value="F:transmembrane signaling receptor activity"/>
    <property type="evidence" value="ECO:0007669"/>
    <property type="project" value="InterPro"/>
</dbReference>
<dbReference type="PROSITE" id="PS00236">
    <property type="entry name" value="NEUROTR_ION_CHANNEL"/>
    <property type="match status" value="1"/>
</dbReference>
<organism evidence="14 15">
    <name type="scientific">Blomia tropicalis</name>
    <name type="common">Mite</name>
    <dbReference type="NCBI Taxonomy" id="40697"/>
    <lineage>
        <taxon>Eukaryota</taxon>
        <taxon>Metazoa</taxon>
        <taxon>Ecdysozoa</taxon>
        <taxon>Arthropoda</taxon>
        <taxon>Chelicerata</taxon>
        <taxon>Arachnida</taxon>
        <taxon>Acari</taxon>
        <taxon>Acariformes</taxon>
        <taxon>Sarcoptiformes</taxon>
        <taxon>Astigmata</taxon>
        <taxon>Glycyphagoidea</taxon>
        <taxon>Echimyopodidae</taxon>
        <taxon>Blomia</taxon>
    </lineage>
</organism>
<feature type="domain" description="Neurotransmitter-gated ion-channel transmembrane" evidence="13">
    <location>
        <begin position="174"/>
        <end position="267"/>
    </location>
</feature>
<dbReference type="GO" id="GO:0005230">
    <property type="term" value="F:extracellular ligand-gated monoatomic ion channel activity"/>
    <property type="evidence" value="ECO:0007669"/>
    <property type="project" value="InterPro"/>
</dbReference>
<dbReference type="GO" id="GO:0005886">
    <property type="term" value="C:plasma membrane"/>
    <property type="evidence" value="ECO:0007669"/>
    <property type="project" value="UniProtKB-SubCell"/>
</dbReference>
<evidence type="ECO:0000256" key="7">
    <source>
        <dbReference type="ARBA" id="ARBA00022989"/>
    </source>
</evidence>
<dbReference type="PRINTS" id="PR00252">
    <property type="entry name" value="NRIONCHANNEL"/>
</dbReference>
<dbReference type="InterPro" id="IPR036719">
    <property type="entry name" value="Neuro-gated_channel_TM_sf"/>
</dbReference>
<evidence type="ECO:0000256" key="4">
    <source>
        <dbReference type="ARBA" id="ARBA00022475"/>
    </source>
</evidence>
<dbReference type="InterPro" id="IPR018000">
    <property type="entry name" value="Neurotransmitter_ion_chnl_CS"/>
</dbReference>
<dbReference type="Gene3D" id="2.70.170.10">
    <property type="entry name" value="Neurotransmitter-gated ion-channel ligand-binding domain"/>
    <property type="match status" value="1"/>
</dbReference>